<gene>
    <name evidence="2" type="ORF">RRG08_066632</name>
</gene>
<feature type="compositionally biased region" description="Low complexity" evidence="1">
    <location>
        <begin position="51"/>
        <end position="62"/>
    </location>
</feature>
<dbReference type="EMBL" id="JAWDGP010003820">
    <property type="protein sequence ID" value="KAK3770552.1"/>
    <property type="molecule type" value="Genomic_DNA"/>
</dbReference>
<feature type="non-terminal residue" evidence="2">
    <location>
        <position position="1"/>
    </location>
</feature>
<feature type="region of interest" description="Disordered" evidence="1">
    <location>
        <begin position="27"/>
        <end position="93"/>
    </location>
</feature>
<keyword evidence="3" id="KW-1185">Reference proteome</keyword>
<dbReference type="AlphaFoldDB" id="A0AAE1DHC1"/>
<protein>
    <submittedName>
        <fullName evidence="2">Uncharacterized protein</fullName>
    </submittedName>
</protein>
<feature type="compositionally biased region" description="Polar residues" evidence="1">
    <location>
        <begin position="34"/>
        <end position="50"/>
    </location>
</feature>
<proteinExistence type="predicted"/>
<name>A0AAE1DHC1_9GAST</name>
<feature type="compositionally biased region" description="Polar residues" evidence="1">
    <location>
        <begin position="66"/>
        <end position="93"/>
    </location>
</feature>
<evidence type="ECO:0000313" key="2">
    <source>
        <dbReference type="EMBL" id="KAK3770552.1"/>
    </source>
</evidence>
<evidence type="ECO:0000256" key="1">
    <source>
        <dbReference type="SAM" id="MobiDB-lite"/>
    </source>
</evidence>
<dbReference type="Proteomes" id="UP001283361">
    <property type="component" value="Unassembled WGS sequence"/>
</dbReference>
<organism evidence="2 3">
    <name type="scientific">Elysia crispata</name>
    <name type="common">lettuce slug</name>
    <dbReference type="NCBI Taxonomy" id="231223"/>
    <lineage>
        <taxon>Eukaryota</taxon>
        <taxon>Metazoa</taxon>
        <taxon>Spiralia</taxon>
        <taxon>Lophotrochozoa</taxon>
        <taxon>Mollusca</taxon>
        <taxon>Gastropoda</taxon>
        <taxon>Heterobranchia</taxon>
        <taxon>Euthyneura</taxon>
        <taxon>Panpulmonata</taxon>
        <taxon>Sacoglossa</taxon>
        <taxon>Placobranchoidea</taxon>
        <taxon>Plakobranchidae</taxon>
        <taxon>Elysia</taxon>
    </lineage>
</organism>
<comment type="caution">
    <text evidence="2">The sequence shown here is derived from an EMBL/GenBank/DDBJ whole genome shotgun (WGS) entry which is preliminary data.</text>
</comment>
<evidence type="ECO:0000313" key="3">
    <source>
        <dbReference type="Proteomes" id="UP001283361"/>
    </source>
</evidence>
<sequence>FCVTSCFFGFRRWRTERGGYSYISLADGSRKQHGGSSYSRAPIPQKQQQFTSTTSETTPLLENDGKSSVSCQTPQTGRFLQSSTFSSSGHMSW</sequence>
<accession>A0AAE1DHC1</accession>
<reference evidence="2" key="1">
    <citation type="journal article" date="2023" name="G3 (Bethesda)">
        <title>A reference genome for the long-term kleptoplast-retaining sea slug Elysia crispata morphotype clarki.</title>
        <authorList>
            <person name="Eastman K.E."/>
            <person name="Pendleton A.L."/>
            <person name="Shaikh M.A."/>
            <person name="Suttiyut T."/>
            <person name="Ogas R."/>
            <person name="Tomko P."/>
            <person name="Gavelis G."/>
            <person name="Widhalm J.R."/>
            <person name="Wisecaver J.H."/>
        </authorList>
    </citation>
    <scope>NUCLEOTIDE SEQUENCE</scope>
    <source>
        <strain evidence="2">ECLA1</strain>
    </source>
</reference>